<comment type="caution">
    <text evidence="1">The sequence shown here is derived from an EMBL/GenBank/DDBJ whole genome shotgun (WGS) entry which is preliminary data.</text>
</comment>
<reference evidence="1" key="1">
    <citation type="journal article" date="2014" name="Front. Microbiol.">
        <title>High frequency of phylogenetically diverse reductive dehalogenase-homologous genes in deep subseafloor sedimentary metagenomes.</title>
        <authorList>
            <person name="Kawai M."/>
            <person name="Futagami T."/>
            <person name="Toyoda A."/>
            <person name="Takaki Y."/>
            <person name="Nishi S."/>
            <person name="Hori S."/>
            <person name="Arai W."/>
            <person name="Tsubouchi T."/>
            <person name="Morono Y."/>
            <person name="Uchiyama I."/>
            <person name="Ito T."/>
            <person name="Fujiyama A."/>
            <person name="Inagaki F."/>
            <person name="Takami H."/>
        </authorList>
    </citation>
    <scope>NUCLEOTIDE SEQUENCE</scope>
    <source>
        <strain evidence="1">Expedition CK06-06</strain>
    </source>
</reference>
<sequence length="136" mass="15673">MNYNFELEIPEMNEEVGRNELEMPVTYGVITKVIIVVPPGHDNLTGLRIFYHESQLYPLNRAGYYHGDSLHIEFDEYQPLIVEPFELKAKGWNADEKLSHTFIMNFTVLRPEEIGREIPVVSELAVRELLGIVGEV</sequence>
<dbReference type="AlphaFoldDB" id="X1F2S8"/>
<proteinExistence type="predicted"/>
<gene>
    <name evidence="1" type="ORF">S03H2_13707</name>
</gene>
<organism evidence="1">
    <name type="scientific">marine sediment metagenome</name>
    <dbReference type="NCBI Taxonomy" id="412755"/>
    <lineage>
        <taxon>unclassified sequences</taxon>
        <taxon>metagenomes</taxon>
        <taxon>ecological metagenomes</taxon>
    </lineage>
</organism>
<dbReference type="EMBL" id="BARU01006956">
    <property type="protein sequence ID" value="GAH39242.1"/>
    <property type="molecule type" value="Genomic_DNA"/>
</dbReference>
<name>X1F2S8_9ZZZZ</name>
<protein>
    <submittedName>
        <fullName evidence="1">Uncharacterized protein</fullName>
    </submittedName>
</protein>
<evidence type="ECO:0000313" key="1">
    <source>
        <dbReference type="EMBL" id="GAH39242.1"/>
    </source>
</evidence>
<accession>X1F2S8</accession>